<evidence type="ECO:0000256" key="1">
    <source>
        <dbReference type="SAM" id="MobiDB-lite"/>
    </source>
</evidence>
<reference evidence="2" key="1">
    <citation type="submission" date="2022-12" db="EMBL/GenBank/DDBJ databases">
        <authorList>
            <person name="Petersen C."/>
        </authorList>
    </citation>
    <scope>NUCLEOTIDE SEQUENCE</scope>
    <source>
        <strain evidence="2">IBT 15544</strain>
    </source>
</reference>
<evidence type="ECO:0000313" key="3">
    <source>
        <dbReference type="Proteomes" id="UP001150904"/>
    </source>
</evidence>
<proteinExistence type="predicted"/>
<dbReference type="GeneID" id="83174872"/>
<dbReference type="OrthoDB" id="4363578at2759"/>
<protein>
    <submittedName>
        <fullName evidence="2">Uncharacterized protein</fullName>
    </submittedName>
</protein>
<accession>A0A9W9NEI2</accession>
<evidence type="ECO:0000313" key="2">
    <source>
        <dbReference type="EMBL" id="KAJ5218410.1"/>
    </source>
</evidence>
<gene>
    <name evidence="2" type="ORF">N7498_000509</name>
</gene>
<name>A0A9W9NEI2_9EURO</name>
<sequence length="301" mass="33364">MDSELLANTDFINDFVFQDINNATSDLPLATEEAWSLWNLPPSPETTTVSPLNNSLHAPMDSPTPGNRSYYQNGNAVITTDNRGSESGSTGPITPPFEMLPPDKDALIEGRVAYVLEAAKAAGYETLDELIVDYYTTCFDEGTPLYGQQRLSRSRSLPQFLAACCDAAGGWSDWERKGFREEILKGVEDILVRELRTFKSSPSFLEWLNMPQDRSASKNESRKNKESEIKRIFQNELPDLWALITALIAKNKALQPKDYSGAVFSVITSLCCAVGEHNCLDEFVHLSAPGAYITPSLIHSE</sequence>
<comment type="caution">
    <text evidence="2">The sequence shown here is derived from an EMBL/GenBank/DDBJ whole genome shotgun (WGS) entry which is preliminary data.</text>
</comment>
<feature type="region of interest" description="Disordered" evidence="1">
    <location>
        <begin position="79"/>
        <end position="98"/>
    </location>
</feature>
<keyword evidence="3" id="KW-1185">Reference proteome</keyword>
<reference evidence="2" key="2">
    <citation type="journal article" date="2023" name="IMA Fungus">
        <title>Comparative genomic study of the Penicillium genus elucidates a diverse pangenome and 15 lateral gene transfer events.</title>
        <authorList>
            <person name="Petersen C."/>
            <person name="Sorensen T."/>
            <person name="Nielsen M.R."/>
            <person name="Sondergaard T.E."/>
            <person name="Sorensen J.L."/>
            <person name="Fitzpatrick D.A."/>
            <person name="Frisvad J.C."/>
            <person name="Nielsen K.L."/>
        </authorList>
    </citation>
    <scope>NUCLEOTIDE SEQUENCE</scope>
    <source>
        <strain evidence="2">IBT 15544</strain>
    </source>
</reference>
<organism evidence="2 3">
    <name type="scientific">Penicillium cinerascens</name>
    <dbReference type="NCBI Taxonomy" id="70096"/>
    <lineage>
        <taxon>Eukaryota</taxon>
        <taxon>Fungi</taxon>
        <taxon>Dikarya</taxon>
        <taxon>Ascomycota</taxon>
        <taxon>Pezizomycotina</taxon>
        <taxon>Eurotiomycetes</taxon>
        <taxon>Eurotiomycetidae</taxon>
        <taxon>Eurotiales</taxon>
        <taxon>Aspergillaceae</taxon>
        <taxon>Penicillium</taxon>
    </lineage>
</organism>
<feature type="compositionally biased region" description="Polar residues" evidence="1">
    <location>
        <begin position="79"/>
        <end position="92"/>
    </location>
</feature>
<dbReference type="RefSeq" id="XP_058312983.1">
    <property type="nucleotide sequence ID" value="XM_058447572.1"/>
</dbReference>
<dbReference type="Proteomes" id="UP001150904">
    <property type="component" value="Unassembled WGS sequence"/>
</dbReference>
<dbReference type="AlphaFoldDB" id="A0A9W9NEI2"/>
<dbReference type="EMBL" id="JAPQKR010000004">
    <property type="protein sequence ID" value="KAJ5218410.1"/>
    <property type="molecule type" value="Genomic_DNA"/>
</dbReference>